<dbReference type="EMBL" id="KV454408">
    <property type="protein sequence ID" value="ODQ66406.1"/>
    <property type="molecule type" value="Genomic_DNA"/>
</dbReference>
<feature type="region of interest" description="Disordered" evidence="2">
    <location>
        <begin position="37"/>
        <end position="69"/>
    </location>
</feature>
<dbReference type="EC" id="3.1.-.-" evidence="1"/>
<name>A0A1E3PLT6_9ASCO</name>
<protein>
    <recommendedName>
        <fullName evidence="1">GPI inositol-deacylase</fullName>
        <ecNumber evidence="1">3.1.-.-</ecNumber>
    </recommendedName>
</protein>
<keyword evidence="1" id="KW-0653">Protein transport</keyword>
<dbReference type="Gene3D" id="3.40.50.1820">
    <property type="entry name" value="alpha/beta hydrolase"/>
    <property type="match status" value="1"/>
</dbReference>
<dbReference type="AlphaFoldDB" id="A0A1E3PLT6"/>
<dbReference type="STRING" id="857566.A0A1E3PLT6"/>
<reference evidence="4 5" key="1">
    <citation type="journal article" date="2016" name="Proc. Natl. Acad. Sci. U.S.A.">
        <title>Comparative genomics of biotechnologically important yeasts.</title>
        <authorList>
            <person name="Riley R."/>
            <person name="Haridas S."/>
            <person name="Wolfe K.H."/>
            <person name="Lopes M.R."/>
            <person name="Hittinger C.T."/>
            <person name="Goeker M."/>
            <person name="Salamov A.A."/>
            <person name="Wisecaver J.H."/>
            <person name="Long T.M."/>
            <person name="Calvey C.H."/>
            <person name="Aerts A.L."/>
            <person name="Barry K.W."/>
            <person name="Choi C."/>
            <person name="Clum A."/>
            <person name="Coughlan A.Y."/>
            <person name="Deshpande S."/>
            <person name="Douglass A.P."/>
            <person name="Hanson S.J."/>
            <person name="Klenk H.-P."/>
            <person name="LaButti K.M."/>
            <person name="Lapidus A."/>
            <person name="Lindquist E.A."/>
            <person name="Lipzen A.M."/>
            <person name="Meier-Kolthoff J.P."/>
            <person name="Ohm R.A."/>
            <person name="Otillar R.P."/>
            <person name="Pangilinan J.L."/>
            <person name="Peng Y."/>
            <person name="Rokas A."/>
            <person name="Rosa C.A."/>
            <person name="Scheuner C."/>
            <person name="Sibirny A.A."/>
            <person name="Slot J.C."/>
            <person name="Stielow J.B."/>
            <person name="Sun H."/>
            <person name="Kurtzman C.P."/>
            <person name="Blackwell M."/>
            <person name="Grigoriev I.V."/>
            <person name="Jeffries T.W."/>
        </authorList>
    </citation>
    <scope>NUCLEOTIDE SEQUENCE [LARGE SCALE GENOMIC DNA]</scope>
    <source>
        <strain evidence="4 5">DSM 6958</strain>
    </source>
</reference>
<organism evidence="4 5">
    <name type="scientific">Nadsonia fulvescens var. elongata DSM 6958</name>
    <dbReference type="NCBI Taxonomy" id="857566"/>
    <lineage>
        <taxon>Eukaryota</taxon>
        <taxon>Fungi</taxon>
        <taxon>Dikarya</taxon>
        <taxon>Ascomycota</taxon>
        <taxon>Saccharomycotina</taxon>
        <taxon>Dipodascomycetes</taxon>
        <taxon>Dipodascales</taxon>
        <taxon>Dipodascales incertae sedis</taxon>
        <taxon>Nadsonia</taxon>
    </lineage>
</organism>
<comment type="function">
    <text evidence="1">Involved in inositol deacylation of GPI-anchored proteins which plays important roles in the quality control and ER-associated degradation of GPI-anchored proteins.</text>
</comment>
<feature type="compositionally biased region" description="Basic and acidic residues" evidence="2">
    <location>
        <begin position="53"/>
        <end position="69"/>
    </location>
</feature>
<keyword evidence="1" id="KW-0472">Membrane</keyword>
<dbReference type="GO" id="GO:0016788">
    <property type="term" value="F:hydrolase activity, acting on ester bonds"/>
    <property type="evidence" value="ECO:0007669"/>
    <property type="project" value="InterPro"/>
</dbReference>
<evidence type="ECO:0000313" key="5">
    <source>
        <dbReference type="Proteomes" id="UP000095009"/>
    </source>
</evidence>
<evidence type="ECO:0000256" key="1">
    <source>
        <dbReference type="RuleBase" id="RU365011"/>
    </source>
</evidence>
<comment type="similarity">
    <text evidence="1">Belongs to the GPI inositol-deacylase family.</text>
</comment>
<keyword evidence="1" id="KW-0256">Endoplasmic reticulum</keyword>
<proteinExistence type="inferred from homology"/>
<dbReference type="OrthoDB" id="5592486at2759"/>
<evidence type="ECO:0000256" key="2">
    <source>
        <dbReference type="SAM" id="MobiDB-lite"/>
    </source>
</evidence>
<keyword evidence="1" id="KW-0813">Transport</keyword>
<accession>A0A1E3PLT6</accession>
<keyword evidence="1 4" id="KW-0378">Hydrolase</keyword>
<evidence type="ECO:0000313" key="4">
    <source>
        <dbReference type="EMBL" id="ODQ66406.1"/>
    </source>
</evidence>
<evidence type="ECO:0000259" key="3">
    <source>
        <dbReference type="Pfam" id="PF07819"/>
    </source>
</evidence>
<dbReference type="InterPro" id="IPR029058">
    <property type="entry name" value="AB_hydrolase_fold"/>
</dbReference>
<gene>
    <name evidence="4" type="ORF">NADFUDRAFT_50325</name>
</gene>
<dbReference type="Pfam" id="PF07819">
    <property type="entry name" value="PGAP1"/>
    <property type="match status" value="1"/>
</dbReference>
<keyword evidence="5" id="KW-1185">Reference proteome</keyword>
<dbReference type="SUPFAM" id="SSF53474">
    <property type="entry name" value="alpha/beta-Hydrolases"/>
    <property type="match status" value="1"/>
</dbReference>
<dbReference type="GO" id="GO:0015031">
    <property type="term" value="P:protein transport"/>
    <property type="evidence" value="ECO:0007669"/>
    <property type="project" value="UniProtKB-KW"/>
</dbReference>
<dbReference type="InterPro" id="IPR012908">
    <property type="entry name" value="PGAP1-ab_dom-like"/>
</dbReference>
<sequence length="348" mass="39622">MTFSFAIKRYPILSFSQVRCIRKTSFFGTHFYSTNPEPENRASSGHIPWNQDSHTEYKSETEPDKKRSEDYRIPENPIVLCHGLLGFEYLSTGIPAFPRIDYWQGVSELLEDRGAVTMLTHVPAVSSIKLRADALKLNIGQRIKEIQEISPEKFPPGKPKVNIIAHSMGGLDARYLVASLKPSEFDVASLTTICTPHRGSPFADYLINLIGGTGLTQYYEISKRVGLDDIKAFHQLTRAYTTKTFNVEVKNDPEVRYFSYGARFSPTPLNIFKWPHSVIQKKEGDNDGMVSVESAKWGEYLGTLEEADHLDVINWHYRLDRLLQLRKTKFDAKLLYLQLADKLAKEGL</sequence>
<dbReference type="PANTHER" id="PTHR11440">
    <property type="entry name" value="LECITHIN-CHOLESTEROL ACYLTRANSFERASE-RELATED"/>
    <property type="match status" value="1"/>
</dbReference>
<dbReference type="Proteomes" id="UP000095009">
    <property type="component" value="Unassembled WGS sequence"/>
</dbReference>
<feature type="domain" description="GPI inositol-deacylase PGAP1-like alpha/beta" evidence="3">
    <location>
        <begin position="141"/>
        <end position="202"/>
    </location>
</feature>
<comment type="subcellular location">
    <subcellularLocation>
        <location evidence="1">Endoplasmic reticulum membrane</location>
    </subcellularLocation>
</comment>
<dbReference type="GO" id="GO:0005789">
    <property type="term" value="C:endoplasmic reticulum membrane"/>
    <property type="evidence" value="ECO:0007669"/>
    <property type="project" value="UniProtKB-SubCell"/>
</dbReference>